<reference evidence="2" key="1">
    <citation type="submission" date="2022-11" db="EMBL/GenBank/DDBJ databases">
        <title>Centuries of genome instability and evolution in soft-shell clam transmissible cancer (bioRxiv).</title>
        <authorList>
            <person name="Hart S.F.M."/>
            <person name="Yonemitsu M.A."/>
            <person name="Giersch R.M."/>
            <person name="Beal B.F."/>
            <person name="Arriagada G."/>
            <person name="Davis B.W."/>
            <person name="Ostrander E.A."/>
            <person name="Goff S.P."/>
            <person name="Metzger M.J."/>
        </authorList>
    </citation>
    <scope>NUCLEOTIDE SEQUENCE</scope>
    <source>
        <strain evidence="2">MELC-2E11</strain>
        <tissue evidence="2">Siphon/mantle</tissue>
    </source>
</reference>
<feature type="signal peptide" evidence="1">
    <location>
        <begin position="1"/>
        <end position="19"/>
    </location>
</feature>
<dbReference type="EMBL" id="CP111023">
    <property type="protein sequence ID" value="WAR22186.1"/>
    <property type="molecule type" value="Genomic_DNA"/>
</dbReference>
<keyword evidence="3" id="KW-1185">Reference proteome</keyword>
<dbReference type="Proteomes" id="UP001164746">
    <property type="component" value="Chromosome 12"/>
</dbReference>
<evidence type="ECO:0000256" key="1">
    <source>
        <dbReference type="SAM" id="SignalP"/>
    </source>
</evidence>
<keyword evidence="1" id="KW-0732">Signal</keyword>
<proteinExistence type="predicted"/>
<accession>A0ABY7FMM7</accession>
<evidence type="ECO:0000313" key="3">
    <source>
        <dbReference type="Proteomes" id="UP001164746"/>
    </source>
</evidence>
<gene>
    <name evidence="2" type="ORF">MAR_016160</name>
</gene>
<protein>
    <submittedName>
        <fullName evidence="2">Uncharacterized protein</fullName>
    </submittedName>
</protein>
<sequence>MSQVLPLLNVFVGLISVDGNLVRPVCNGTIRTLTTRGCNTSGRRTQHFTEHLTNIREGAEHLYVQYSNTADDFITLHKIASVISFVHDTETDDIFLAKMTSLQHHVFKSLCYLYQKGTSCGLLLPFHVHMDTVSHSNCDVGDNLLIKYTRDMQLFKRMAENAREIVYRYTCGDNCGKKR</sequence>
<name>A0ABY7FMM7_MYAAR</name>
<evidence type="ECO:0000313" key="2">
    <source>
        <dbReference type="EMBL" id="WAR22186.1"/>
    </source>
</evidence>
<feature type="chain" id="PRO_5047470001" evidence="1">
    <location>
        <begin position="20"/>
        <end position="179"/>
    </location>
</feature>
<organism evidence="2 3">
    <name type="scientific">Mya arenaria</name>
    <name type="common">Soft-shell clam</name>
    <dbReference type="NCBI Taxonomy" id="6604"/>
    <lineage>
        <taxon>Eukaryota</taxon>
        <taxon>Metazoa</taxon>
        <taxon>Spiralia</taxon>
        <taxon>Lophotrochozoa</taxon>
        <taxon>Mollusca</taxon>
        <taxon>Bivalvia</taxon>
        <taxon>Autobranchia</taxon>
        <taxon>Heteroconchia</taxon>
        <taxon>Euheterodonta</taxon>
        <taxon>Imparidentia</taxon>
        <taxon>Neoheterodontei</taxon>
        <taxon>Myida</taxon>
        <taxon>Myoidea</taxon>
        <taxon>Myidae</taxon>
        <taxon>Mya</taxon>
    </lineage>
</organism>